<comment type="catalytic activity">
    <reaction evidence="7 8">
        <text>a 6-O-methyl-2'-deoxyguanosine in DNA + L-cysteinyl-[protein] = S-methyl-L-cysteinyl-[protein] + a 2'-deoxyguanosine in DNA</text>
        <dbReference type="Rhea" id="RHEA:24000"/>
        <dbReference type="Rhea" id="RHEA-COMP:10131"/>
        <dbReference type="Rhea" id="RHEA-COMP:10132"/>
        <dbReference type="Rhea" id="RHEA-COMP:11367"/>
        <dbReference type="Rhea" id="RHEA-COMP:11368"/>
        <dbReference type="ChEBI" id="CHEBI:29950"/>
        <dbReference type="ChEBI" id="CHEBI:82612"/>
        <dbReference type="ChEBI" id="CHEBI:85445"/>
        <dbReference type="ChEBI" id="CHEBI:85448"/>
        <dbReference type="EC" id="2.1.1.63"/>
    </reaction>
</comment>
<dbReference type="CDD" id="cd06445">
    <property type="entry name" value="ATase"/>
    <property type="match status" value="1"/>
</dbReference>
<dbReference type="Gene3D" id="1.10.10.10">
    <property type="entry name" value="Winged helix-like DNA-binding domain superfamily/Winged helix DNA-binding domain"/>
    <property type="match status" value="1"/>
</dbReference>
<dbReference type="InterPro" id="IPR014048">
    <property type="entry name" value="MethylDNA_cys_MeTrfase_DNA-bd"/>
</dbReference>
<dbReference type="GO" id="GO:0032259">
    <property type="term" value="P:methylation"/>
    <property type="evidence" value="ECO:0007669"/>
    <property type="project" value="UniProtKB-KW"/>
</dbReference>
<evidence type="ECO:0000256" key="6">
    <source>
        <dbReference type="ARBA" id="ARBA00023204"/>
    </source>
</evidence>
<evidence type="ECO:0000256" key="2">
    <source>
        <dbReference type="ARBA" id="ARBA00022490"/>
    </source>
</evidence>
<dbReference type="InterPro" id="IPR008332">
    <property type="entry name" value="MethylG_MeTrfase_N"/>
</dbReference>
<dbReference type="PROSITE" id="PS00374">
    <property type="entry name" value="MGMT"/>
    <property type="match status" value="1"/>
</dbReference>
<dbReference type="InterPro" id="IPR036388">
    <property type="entry name" value="WH-like_DNA-bd_sf"/>
</dbReference>
<dbReference type="InterPro" id="IPR001497">
    <property type="entry name" value="MethylDNA_cys_MeTrfase_AS"/>
</dbReference>
<comment type="function">
    <text evidence="8">Involved in the cellular defense against the biological effects of O6-methylguanine (O6-MeG) and O4-methylthymine (O4-MeT) in DNA. Repairs the methylated nucleobase in DNA by stoichiometrically transferring the methyl group to a cysteine residue in the enzyme. This is a suicide reaction: the enzyme is irreversibly inactivated.</text>
</comment>
<protein>
    <recommendedName>
        <fullName evidence="8">Methylated-DNA--protein-cysteine methyltransferase</fullName>
        <ecNumber evidence="8">2.1.1.63</ecNumber>
    </recommendedName>
    <alternativeName>
        <fullName evidence="8">6-O-methylguanine-DNA methyltransferase</fullName>
        <shortName evidence="8">MGMT</shortName>
    </alternativeName>
    <alternativeName>
        <fullName evidence="8">O-6-methylguanine-DNA-alkyltransferase</fullName>
    </alternativeName>
</protein>
<dbReference type="EMBL" id="PVXM01000007">
    <property type="protein sequence ID" value="PRR74706.1"/>
    <property type="molecule type" value="Genomic_DNA"/>
</dbReference>
<dbReference type="HAMAP" id="MF_00772">
    <property type="entry name" value="OGT"/>
    <property type="match status" value="1"/>
</dbReference>
<feature type="domain" description="Methylated-DNA-[protein]-cysteine S-methyltransferase DNA binding" evidence="9">
    <location>
        <begin position="90"/>
        <end position="169"/>
    </location>
</feature>
<comment type="similarity">
    <text evidence="8">Belongs to the MGMT family.</text>
</comment>
<evidence type="ECO:0000313" key="11">
    <source>
        <dbReference type="EMBL" id="PRR74706.1"/>
    </source>
</evidence>
<feature type="domain" description="Methylguanine DNA methyltransferase ribonuclease-like" evidence="10">
    <location>
        <begin position="8"/>
        <end position="86"/>
    </location>
</feature>
<dbReference type="SUPFAM" id="SSF53155">
    <property type="entry name" value="Methylated DNA-protein cysteine methyltransferase domain"/>
    <property type="match status" value="1"/>
</dbReference>
<dbReference type="GO" id="GO:0003908">
    <property type="term" value="F:methylated-DNA-[protein]-cysteine S-methyltransferase activity"/>
    <property type="evidence" value="ECO:0007669"/>
    <property type="project" value="UniProtKB-UniRule"/>
</dbReference>
<dbReference type="FunFam" id="1.10.10.10:FF:000337">
    <property type="entry name" value="Methylated-DNA--protein-cysteine methyltransferase"/>
    <property type="match status" value="1"/>
</dbReference>
<accession>A0A2T0AVN0</accession>
<comment type="subcellular location">
    <subcellularLocation>
        <location evidence="8">Cytoplasm</location>
    </subcellularLocation>
</comment>
<dbReference type="GO" id="GO:0006307">
    <property type="term" value="P:DNA alkylation repair"/>
    <property type="evidence" value="ECO:0007669"/>
    <property type="project" value="UniProtKB-UniRule"/>
</dbReference>
<dbReference type="PANTHER" id="PTHR10815:SF5">
    <property type="entry name" value="METHYLATED-DNA--PROTEIN-CYSTEINE METHYLTRANSFERASE"/>
    <property type="match status" value="1"/>
</dbReference>
<dbReference type="Pfam" id="PF02870">
    <property type="entry name" value="Methyltransf_1N"/>
    <property type="match status" value="1"/>
</dbReference>
<evidence type="ECO:0000259" key="10">
    <source>
        <dbReference type="Pfam" id="PF02870"/>
    </source>
</evidence>
<dbReference type="PANTHER" id="PTHR10815">
    <property type="entry name" value="METHYLATED-DNA--PROTEIN-CYSTEINE METHYLTRANSFERASE"/>
    <property type="match status" value="1"/>
</dbReference>
<dbReference type="Proteomes" id="UP000238415">
    <property type="component" value="Unassembled WGS sequence"/>
</dbReference>
<dbReference type="AlphaFoldDB" id="A0A2T0AVN0"/>
<evidence type="ECO:0000256" key="4">
    <source>
        <dbReference type="ARBA" id="ARBA00022679"/>
    </source>
</evidence>
<keyword evidence="2 8" id="KW-0963">Cytoplasm</keyword>
<comment type="caution">
    <text evidence="11">The sequence shown here is derived from an EMBL/GenBank/DDBJ whole genome shotgun (WGS) entry which is preliminary data.</text>
</comment>
<keyword evidence="6 8" id="KW-0234">DNA repair</keyword>
<dbReference type="InterPro" id="IPR036631">
    <property type="entry name" value="MGMT_N_sf"/>
</dbReference>
<evidence type="ECO:0000313" key="12">
    <source>
        <dbReference type="Proteomes" id="UP000238415"/>
    </source>
</evidence>
<evidence type="ECO:0000256" key="3">
    <source>
        <dbReference type="ARBA" id="ARBA00022603"/>
    </source>
</evidence>
<dbReference type="EC" id="2.1.1.63" evidence="8"/>
<sequence>MPNKALFLTFYPSPIGRLTVVTTGEKLCRLAFPGEEHEGIMSDLKRKLPGTTINVDEGGSTCREIINQLDEYFSGSRFSFTIPMELYGTPFQLTVWSALREIPYGTTLSYGDIAEKIGRPKAARAVGQAVGRNPLGIIIPCHRVIGKNGQLIGFGGGLKIKEWLLNFEAKHVKTRQTSTGK</sequence>
<dbReference type="InterPro" id="IPR023546">
    <property type="entry name" value="MGMT"/>
</dbReference>
<organism evidence="11 12">
    <name type="scientific">Neomoorella humiferrea</name>
    <dbReference type="NCBI Taxonomy" id="676965"/>
    <lineage>
        <taxon>Bacteria</taxon>
        <taxon>Bacillati</taxon>
        <taxon>Bacillota</taxon>
        <taxon>Clostridia</taxon>
        <taxon>Neomoorellales</taxon>
        <taxon>Neomoorellaceae</taxon>
        <taxon>Neomoorella</taxon>
    </lineage>
</organism>
<keyword evidence="3 8" id="KW-0489">Methyltransferase</keyword>
<gene>
    <name evidence="11" type="primary">ogt</name>
    <name evidence="11" type="ORF">MOHU_06870</name>
</gene>
<dbReference type="SUPFAM" id="SSF46767">
    <property type="entry name" value="Methylated DNA-protein cysteine methyltransferase, C-terminal domain"/>
    <property type="match status" value="1"/>
</dbReference>
<evidence type="ECO:0000256" key="7">
    <source>
        <dbReference type="ARBA" id="ARBA00049348"/>
    </source>
</evidence>
<feature type="active site" description="Nucleophile; methyl group acceptor" evidence="8">
    <location>
        <position position="141"/>
    </location>
</feature>
<proteinExistence type="inferred from homology"/>
<keyword evidence="12" id="KW-1185">Reference proteome</keyword>
<dbReference type="OrthoDB" id="9789813at2"/>
<dbReference type="Gene3D" id="3.30.160.70">
    <property type="entry name" value="Methylated DNA-protein cysteine methyltransferase domain"/>
    <property type="match status" value="1"/>
</dbReference>
<keyword evidence="4 8" id="KW-0808">Transferase</keyword>
<dbReference type="RefSeq" id="WP_106004705.1">
    <property type="nucleotide sequence ID" value="NZ_CP136418.1"/>
</dbReference>
<comment type="miscellaneous">
    <text evidence="8">This enzyme catalyzes only one turnover and therefore is not strictly catalytic. According to one definition, an enzyme is a biocatalyst that acts repeatedly and over many reaction cycles.</text>
</comment>
<keyword evidence="5 8" id="KW-0227">DNA damage</keyword>
<dbReference type="Pfam" id="PF01035">
    <property type="entry name" value="DNA_binding_1"/>
    <property type="match status" value="1"/>
</dbReference>
<dbReference type="NCBIfam" id="TIGR00589">
    <property type="entry name" value="ogt"/>
    <property type="match status" value="1"/>
</dbReference>
<evidence type="ECO:0000256" key="1">
    <source>
        <dbReference type="ARBA" id="ARBA00001286"/>
    </source>
</evidence>
<dbReference type="InterPro" id="IPR036217">
    <property type="entry name" value="MethylDNA_cys_MeTrfase_DNAb"/>
</dbReference>
<evidence type="ECO:0000256" key="8">
    <source>
        <dbReference type="HAMAP-Rule" id="MF_00772"/>
    </source>
</evidence>
<comment type="catalytic activity">
    <reaction evidence="1 8">
        <text>a 4-O-methyl-thymidine in DNA + L-cysteinyl-[protein] = a thymidine in DNA + S-methyl-L-cysteinyl-[protein]</text>
        <dbReference type="Rhea" id="RHEA:53428"/>
        <dbReference type="Rhea" id="RHEA-COMP:10131"/>
        <dbReference type="Rhea" id="RHEA-COMP:10132"/>
        <dbReference type="Rhea" id="RHEA-COMP:13555"/>
        <dbReference type="Rhea" id="RHEA-COMP:13556"/>
        <dbReference type="ChEBI" id="CHEBI:29950"/>
        <dbReference type="ChEBI" id="CHEBI:82612"/>
        <dbReference type="ChEBI" id="CHEBI:137386"/>
        <dbReference type="ChEBI" id="CHEBI:137387"/>
        <dbReference type="EC" id="2.1.1.63"/>
    </reaction>
</comment>
<name>A0A2T0AVN0_9FIRM</name>
<reference evidence="11 12" key="1">
    <citation type="submission" date="2018-03" db="EMBL/GenBank/DDBJ databases">
        <title>Genome sequence of Moorella humiferrea DSM 23265.</title>
        <authorList>
            <person name="Poehlein A."/>
            <person name="Daniel R."/>
        </authorList>
    </citation>
    <scope>NUCLEOTIDE SEQUENCE [LARGE SCALE GENOMIC DNA]</scope>
    <source>
        <strain evidence="11 12">DSM 23265</strain>
    </source>
</reference>
<dbReference type="GO" id="GO:0005737">
    <property type="term" value="C:cytoplasm"/>
    <property type="evidence" value="ECO:0007669"/>
    <property type="project" value="UniProtKB-SubCell"/>
</dbReference>
<evidence type="ECO:0000259" key="9">
    <source>
        <dbReference type="Pfam" id="PF01035"/>
    </source>
</evidence>
<evidence type="ECO:0000256" key="5">
    <source>
        <dbReference type="ARBA" id="ARBA00022763"/>
    </source>
</evidence>